<accession>A0A8H4L873</accession>
<sequence>MKTTLALLSVSLASAMATPVITRAQQCNVAPSAAAKTNIKPYDVASAATAEECQTICESDAKCQSFVYGLAESASKPQCLFYKVPTSQVPARSDGLHVFDKACAAKLVPTTTPTHAQPWGQVPKQLSVRGETQCNCSPTGSANANIQPYDTSASCATAEECHSNCEADDSCLSFLYGLLDNADAPVCKLYNVAASKVPARSDKLFVFDKGCSSKLVPVTTPTHDAPRGLCSSVSKTTKTTTSKVTKVKAVKVEAAVKVTDGEDKDVKVEQAKAKTTKVQVQKPKATKAAKVNDSKVKVTKVADAKPKATQVTYIVDDETKEVKAQQPKAKTTKAKVQQSKATKVTKVENNKAEDKEVKVTNVQENKTKVTEATKIENAKVQDGKVQKATTLQTKCKPTATAAANTKQAAQ</sequence>
<evidence type="ECO:0000256" key="1">
    <source>
        <dbReference type="SAM" id="SignalP"/>
    </source>
</evidence>
<dbReference type="Gene3D" id="3.50.4.10">
    <property type="entry name" value="Hepatocyte Growth Factor"/>
    <property type="match status" value="1"/>
</dbReference>
<feature type="domain" description="Apple" evidence="2">
    <location>
        <begin position="27"/>
        <end position="103"/>
    </location>
</feature>
<feature type="chain" id="PRO_5034662080" description="Apple domain-containing protein" evidence="1">
    <location>
        <begin position="18"/>
        <end position="410"/>
    </location>
</feature>
<name>A0A8H4L873_9HYPO</name>
<evidence type="ECO:0000259" key="2">
    <source>
        <dbReference type="PROSITE" id="PS50948"/>
    </source>
</evidence>
<keyword evidence="4" id="KW-1185">Reference proteome</keyword>
<dbReference type="EMBL" id="JAADYS010001368">
    <property type="protein sequence ID" value="KAF4463370.1"/>
    <property type="molecule type" value="Genomic_DNA"/>
</dbReference>
<dbReference type="AlphaFoldDB" id="A0A8H4L873"/>
<dbReference type="InterPro" id="IPR003609">
    <property type="entry name" value="Pan_app"/>
</dbReference>
<feature type="domain" description="Apple" evidence="2">
    <location>
        <begin position="136"/>
        <end position="211"/>
    </location>
</feature>
<dbReference type="Proteomes" id="UP000554235">
    <property type="component" value="Unassembled WGS sequence"/>
</dbReference>
<dbReference type="OrthoDB" id="3793367at2759"/>
<keyword evidence="1" id="KW-0732">Signal</keyword>
<evidence type="ECO:0000313" key="3">
    <source>
        <dbReference type="EMBL" id="KAF4463370.1"/>
    </source>
</evidence>
<protein>
    <recommendedName>
        <fullName evidence="2">Apple domain-containing protein</fullName>
    </recommendedName>
</protein>
<feature type="signal peptide" evidence="1">
    <location>
        <begin position="1"/>
        <end position="17"/>
    </location>
</feature>
<evidence type="ECO:0000313" key="4">
    <source>
        <dbReference type="Proteomes" id="UP000554235"/>
    </source>
</evidence>
<proteinExistence type="predicted"/>
<gene>
    <name evidence="3" type="ORF">FALBO_9799</name>
</gene>
<dbReference type="PROSITE" id="PS50948">
    <property type="entry name" value="PAN"/>
    <property type="match status" value="2"/>
</dbReference>
<dbReference type="Pfam" id="PF14295">
    <property type="entry name" value="PAN_4"/>
    <property type="match status" value="2"/>
</dbReference>
<comment type="caution">
    <text evidence="3">The sequence shown here is derived from an EMBL/GenBank/DDBJ whole genome shotgun (WGS) entry which is preliminary data.</text>
</comment>
<organism evidence="3 4">
    <name type="scientific">Fusarium albosuccineum</name>
    <dbReference type="NCBI Taxonomy" id="1237068"/>
    <lineage>
        <taxon>Eukaryota</taxon>
        <taxon>Fungi</taxon>
        <taxon>Dikarya</taxon>
        <taxon>Ascomycota</taxon>
        <taxon>Pezizomycotina</taxon>
        <taxon>Sordariomycetes</taxon>
        <taxon>Hypocreomycetidae</taxon>
        <taxon>Hypocreales</taxon>
        <taxon>Nectriaceae</taxon>
        <taxon>Fusarium</taxon>
        <taxon>Fusarium decemcellulare species complex</taxon>
    </lineage>
</organism>
<reference evidence="3 4" key="1">
    <citation type="submission" date="2020-01" db="EMBL/GenBank/DDBJ databases">
        <title>Identification and distribution of gene clusters putatively required for synthesis of sphingolipid metabolism inhibitors in phylogenetically diverse species of the filamentous fungus Fusarium.</title>
        <authorList>
            <person name="Kim H.-S."/>
            <person name="Busman M."/>
            <person name="Brown D.W."/>
            <person name="Divon H."/>
            <person name="Uhlig S."/>
            <person name="Proctor R.H."/>
        </authorList>
    </citation>
    <scope>NUCLEOTIDE SEQUENCE [LARGE SCALE GENOMIC DNA]</scope>
    <source>
        <strain evidence="3 4">NRRL 20459</strain>
    </source>
</reference>